<comment type="subcellular location">
    <subcellularLocation>
        <location evidence="2">Cytoplasm</location>
    </subcellularLocation>
</comment>
<dbReference type="GO" id="GO:0005507">
    <property type="term" value="F:copper ion binding"/>
    <property type="evidence" value="ECO:0007669"/>
    <property type="project" value="TreeGrafter"/>
</dbReference>
<proteinExistence type="inferred from homology"/>
<dbReference type="EMBL" id="REFC01000011">
    <property type="protein sequence ID" value="RMA66106.1"/>
    <property type="molecule type" value="Genomic_DNA"/>
</dbReference>
<gene>
    <name evidence="2" type="primary">cutC</name>
    <name evidence="3" type="ORF">BXY75_0525</name>
</gene>
<dbReference type="OrthoDB" id="9815677at2"/>
<dbReference type="InterPro" id="IPR005627">
    <property type="entry name" value="CutC-like"/>
</dbReference>
<reference evidence="3 4" key="1">
    <citation type="submission" date="2018-10" db="EMBL/GenBank/DDBJ databases">
        <title>Genomic Encyclopedia of Archaeal and Bacterial Type Strains, Phase II (KMG-II): from individual species to whole genera.</title>
        <authorList>
            <person name="Goeker M."/>
        </authorList>
    </citation>
    <scope>NUCLEOTIDE SEQUENCE [LARGE SCALE GENOMIC DNA]</scope>
    <source>
        <strain evidence="3 4">DSM 23424</strain>
    </source>
</reference>
<dbReference type="Proteomes" id="UP000271339">
    <property type="component" value="Unassembled WGS sequence"/>
</dbReference>
<dbReference type="RefSeq" id="WP_121906120.1">
    <property type="nucleotide sequence ID" value="NZ_REFC01000011.1"/>
</dbReference>
<dbReference type="Gene3D" id="3.20.20.380">
    <property type="entry name" value="Copper homeostasis (CutC) domain"/>
    <property type="match status" value="1"/>
</dbReference>
<dbReference type="PANTHER" id="PTHR12598">
    <property type="entry name" value="COPPER HOMEOSTASIS PROTEIN CUTC"/>
    <property type="match status" value="1"/>
</dbReference>
<comment type="caution">
    <text evidence="2">Once thought to be involved in copper homeostasis, experiments in E.coli have shown this is not the case.</text>
</comment>
<comment type="caution">
    <text evidence="3">The sequence shown here is derived from an EMBL/GenBank/DDBJ whole genome shotgun (WGS) entry which is preliminary data.</text>
</comment>
<dbReference type="Pfam" id="PF03932">
    <property type="entry name" value="CutC"/>
    <property type="match status" value="1"/>
</dbReference>
<dbReference type="HAMAP" id="MF_00795">
    <property type="entry name" value="CutC"/>
    <property type="match status" value="1"/>
</dbReference>
<comment type="similarity">
    <text evidence="1 2">Belongs to the CutC family.</text>
</comment>
<accession>A0A3L9YZQ3</accession>
<evidence type="ECO:0000256" key="2">
    <source>
        <dbReference type="HAMAP-Rule" id="MF_00795"/>
    </source>
</evidence>
<evidence type="ECO:0000256" key="1">
    <source>
        <dbReference type="ARBA" id="ARBA00007768"/>
    </source>
</evidence>
<dbReference type="SUPFAM" id="SSF110395">
    <property type="entry name" value="CutC-like"/>
    <property type="match status" value="1"/>
</dbReference>
<keyword evidence="4" id="KW-1185">Reference proteome</keyword>
<dbReference type="FunFam" id="3.20.20.380:FF:000001">
    <property type="entry name" value="Copper homeostasis protein CutC"/>
    <property type="match status" value="1"/>
</dbReference>
<keyword evidence="2" id="KW-0963">Cytoplasm</keyword>
<name>A0A3L9YZQ3_9FLAO</name>
<dbReference type="PANTHER" id="PTHR12598:SF0">
    <property type="entry name" value="COPPER HOMEOSTASIS PROTEIN CUTC HOMOLOG"/>
    <property type="match status" value="1"/>
</dbReference>
<evidence type="ECO:0000313" key="4">
    <source>
        <dbReference type="Proteomes" id="UP000271339"/>
    </source>
</evidence>
<organism evidence="3 4">
    <name type="scientific">Ulvibacter antarcticus</name>
    <dbReference type="NCBI Taxonomy" id="442714"/>
    <lineage>
        <taxon>Bacteria</taxon>
        <taxon>Pseudomonadati</taxon>
        <taxon>Bacteroidota</taxon>
        <taxon>Flavobacteriia</taxon>
        <taxon>Flavobacteriales</taxon>
        <taxon>Flavobacteriaceae</taxon>
        <taxon>Ulvibacter</taxon>
    </lineage>
</organism>
<protein>
    <recommendedName>
        <fullName evidence="2">PF03932 family protein CutC</fullName>
    </recommendedName>
</protein>
<evidence type="ECO:0000313" key="3">
    <source>
        <dbReference type="EMBL" id="RMA66106.1"/>
    </source>
</evidence>
<dbReference type="GO" id="GO:0005737">
    <property type="term" value="C:cytoplasm"/>
    <property type="evidence" value="ECO:0007669"/>
    <property type="project" value="UniProtKB-SubCell"/>
</dbReference>
<sequence>MKIEICANSFTSAKAAQDAGADRIELCTELSVGGLTPSYGLIEKVMSELCIPVHVLIRPRSGNFTYSEDEIEVMLRDISFCGKMGCAGVVCGALTSENEVDEVTVKRFLDASAEMELTFHRAFDWCRDPFESLQILQKLGVNRILSSGQQPKAIEGIVLLKQLLNLSEATIAIMPGSGINLQNILEFKEAGFTSVHFSATLKKQLLTNPPKVSMHSSAFFEEGVLMESNAELIREIIKKVR</sequence>
<dbReference type="InterPro" id="IPR036822">
    <property type="entry name" value="CutC-like_dom_sf"/>
</dbReference>
<dbReference type="AlphaFoldDB" id="A0A3L9YZQ3"/>